<proteinExistence type="inferred from homology"/>
<evidence type="ECO:0000313" key="2">
    <source>
        <dbReference type="EMBL" id="GFY18318.1"/>
    </source>
</evidence>
<dbReference type="PROSITE" id="PS01258">
    <property type="entry name" value="BH2"/>
    <property type="match status" value="1"/>
</dbReference>
<dbReference type="PANTHER" id="PTHR22955">
    <property type="entry name" value="RETROTRANSPOSON"/>
    <property type="match status" value="1"/>
</dbReference>
<comment type="similarity">
    <text evidence="1">Belongs to the Bcl-2 family.</text>
</comment>
<evidence type="ECO:0000313" key="3">
    <source>
        <dbReference type="Proteomes" id="UP000887159"/>
    </source>
</evidence>
<name>A0A8X6T4B7_TRICX</name>
<comment type="caution">
    <text evidence="2">The sequence shown here is derived from an EMBL/GenBank/DDBJ whole genome shotgun (WGS) entry which is preliminary data.</text>
</comment>
<dbReference type="EMBL" id="BMAU01021348">
    <property type="protein sequence ID" value="GFY18318.1"/>
    <property type="molecule type" value="Genomic_DNA"/>
</dbReference>
<organism evidence="2 3">
    <name type="scientific">Trichonephila clavipes</name>
    <name type="common">Golden silk orbweaver</name>
    <name type="synonym">Nephila clavipes</name>
    <dbReference type="NCBI Taxonomy" id="2585209"/>
    <lineage>
        <taxon>Eukaryota</taxon>
        <taxon>Metazoa</taxon>
        <taxon>Ecdysozoa</taxon>
        <taxon>Arthropoda</taxon>
        <taxon>Chelicerata</taxon>
        <taxon>Arachnida</taxon>
        <taxon>Araneae</taxon>
        <taxon>Araneomorphae</taxon>
        <taxon>Entelegynae</taxon>
        <taxon>Araneoidea</taxon>
        <taxon>Nephilidae</taxon>
        <taxon>Trichonephila</taxon>
    </lineage>
</organism>
<evidence type="ECO:0000256" key="1">
    <source>
        <dbReference type="ARBA" id="ARBA00009458"/>
    </source>
</evidence>
<keyword evidence="3" id="KW-1185">Reference proteome</keyword>
<gene>
    <name evidence="2" type="primary">AVEN_136580_1</name>
    <name evidence="2" type="ORF">TNCV_2047241</name>
</gene>
<accession>A0A8X6T4B7</accession>
<dbReference type="InterPro" id="IPR020726">
    <property type="entry name" value="Bcl2_BH2_motif_CS"/>
</dbReference>
<reference evidence="2" key="1">
    <citation type="submission" date="2020-08" db="EMBL/GenBank/DDBJ databases">
        <title>Multicomponent nature underlies the extraordinary mechanical properties of spider dragline silk.</title>
        <authorList>
            <person name="Kono N."/>
            <person name="Nakamura H."/>
            <person name="Mori M."/>
            <person name="Yoshida Y."/>
            <person name="Ohtoshi R."/>
            <person name="Malay A.D."/>
            <person name="Moran D.A.P."/>
            <person name="Tomita M."/>
            <person name="Numata K."/>
            <person name="Arakawa K."/>
        </authorList>
    </citation>
    <scope>NUCLEOTIDE SEQUENCE</scope>
</reference>
<dbReference type="Proteomes" id="UP000887159">
    <property type="component" value="Unassembled WGS sequence"/>
</dbReference>
<sequence length="95" mass="11050">MEYCIGARLGPSVQESLNITKMENVFWRDSMVALYWLREKGGWSVFVSNRIKEIKNLFSNSEWRHVPGKINPADLISRGCSPSHLVESHWWECPL</sequence>
<dbReference type="GO" id="GO:0042981">
    <property type="term" value="P:regulation of apoptotic process"/>
    <property type="evidence" value="ECO:0007669"/>
    <property type="project" value="InterPro"/>
</dbReference>
<dbReference type="PANTHER" id="PTHR22955:SF66">
    <property type="entry name" value="INTEGRASE CATALYTIC DOMAIN-CONTAINING PROTEIN"/>
    <property type="match status" value="1"/>
</dbReference>
<dbReference type="AlphaFoldDB" id="A0A8X6T4B7"/>
<protein>
    <submittedName>
        <fullName evidence="2">Integrase catalytic domain-containing protein</fullName>
    </submittedName>
</protein>